<keyword evidence="2" id="KW-1185">Reference proteome</keyword>
<name>A0A918U2W1_9ACTN</name>
<dbReference type="Proteomes" id="UP000645555">
    <property type="component" value="Unassembled WGS sequence"/>
</dbReference>
<organism evidence="1 2">
    <name type="scientific">Streptomyces fructofermentans</name>
    <dbReference type="NCBI Taxonomy" id="152141"/>
    <lineage>
        <taxon>Bacteria</taxon>
        <taxon>Bacillati</taxon>
        <taxon>Actinomycetota</taxon>
        <taxon>Actinomycetes</taxon>
        <taxon>Kitasatosporales</taxon>
        <taxon>Streptomycetaceae</taxon>
        <taxon>Streptomyces</taxon>
    </lineage>
</organism>
<dbReference type="AlphaFoldDB" id="A0A918U2W1"/>
<evidence type="ECO:0000313" key="2">
    <source>
        <dbReference type="Proteomes" id="UP000645555"/>
    </source>
</evidence>
<reference evidence="1" key="1">
    <citation type="journal article" date="2014" name="Int. J. Syst. Evol. Microbiol.">
        <title>Complete genome sequence of Corynebacterium casei LMG S-19264T (=DSM 44701T), isolated from a smear-ripened cheese.</title>
        <authorList>
            <consortium name="US DOE Joint Genome Institute (JGI-PGF)"/>
            <person name="Walter F."/>
            <person name="Albersmeier A."/>
            <person name="Kalinowski J."/>
            <person name="Ruckert C."/>
        </authorList>
    </citation>
    <scope>NUCLEOTIDE SEQUENCE</scope>
    <source>
        <strain evidence="1">JCM 4956</strain>
    </source>
</reference>
<dbReference type="EMBL" id="BMWD01000025">
    <property type="protein sequence ID" value="GGX83849.1"/>
    <property type="molecule type" value="Genomic_DNA"/>
</dbReference>
<protein>
    <submittedName>
        <fullName evidence="1">Uncharacterized protein</fullName>
    </submittedName>
</protein>
<reference evidence="1" key="2">
    <citation type="submission" date="2020-09" db="EMBL/GenBank/DDBJ databases">
        <authorList>
            <person name="Sun Q."/>
            <person name="Ohkuma M."/>
        </authorList>
    </citation>
    <scope>NUCLEOTIDE SEQUENCE</scope>
    <source>
        <strain evidence="1">JCM 4956</strain>
    </source>
</reference>
<evidence type="ECO:0000313" key="1">
    <source>
        <dbReference type="EMBL" id="GGX83849.1"/>
    </source>
</evidence>
<comment type="caution">
    <text evidence="1">The sequence shown here is derived from an EMBL/GenBank/DDBJ whole genome shotgun (WGS) entry which is preliminary data.</text>
</comment>
<proteinExistence type="predicted"/>
<accession>A0A918U2W1</accession>
<sequence length="68" mass="7767">MPYSDATSEYCAWVRPRGAIARSTATRHFMDRRHTRKPGVAPSGSVLTDALYMDIVYMAAMARELRRF</sequence>
<gene>
    <name evidence="1" type="ORF">GCM10010515_59280</name>
</gene>